<keyword evidence="3" id="KW-1185">Reference proteome</keyword>
<dbReference type="Proteomes" id="UP001558613">
    <property type="component" value="Unassembled WGS sequence"/>
</dbReference>
<feature type="region of interest" description="Disordered" evidence="1">
    <location>
        <begin position="66"/>
        <end position="86"/>
    </location>
</feature>
<reference evidence="2 3" key="1">
    <citation type="submission" date="2023-09" db="EMBL/GenBank/DDBJ databases">
        <authorList>
            <person name="Wang M."/>
        </authorList>
    </citation>
    <scope>NUCLEOTIDE SEQUENCE [LARGE SCALE GENOMIC DNA]</scope>
    <source>
        <strain evidence="2">GT-2023</strain>
        <tissue evidence="2">Liver</tissue>
    </source>
</reference>
<evidence type="ECO:0000313" key="3">
    <source>
        <dbReference type="Proteomes" id="UP001558613"/>
    </source>
</evidence>
<evidence type="ECO:0000256" key="1">
    <source>
        <dbReference type="SAM" id="MobiDB-lite"/>
    </source>
</evidence>
<name>A0ABR3NBF6_9TELE</name>
<evidence type="ECO:0000313" key="2">
    <source>
        <dbReference type="EMBL" id="KAL1274293.1"/>
    </source>
</evidence>
<proteinExistence type="predicted"/>
<accession>A0ABR3NBF6</accession>
<protein>
    <submittedName>
        <fullName evidence="2">Uncharacterized protein</fullName>
    </submittedName>
</protein>
<organism evidence="2 3">
    <name type="scientific">Cirrhinus molitorella</name>
    <name type="common">mud carp</name>
    <dbReference type="NCBI Taxonomy" id="172907"/>
    <lineage>
        <taxon>Eukaryota</taxon>
        <taxon>Metazoa</taxon>
        <taxon>Chordata</taxon>
        <taxon>Craniata</taxon>
        <taxon>Vertebrata</taxon>
        <taxon>Euteleostomi</taxon>
        <taxon>Actinopterygii</taxon>
        <taxon>Neopterygii</taxon>
        <taxon>Teleostei</taxon>
        <taxon>Ostariophysi</taxon>
        <taxon>Cypriniformes</taxon>
        <taxon>Cyprinidae</taxon>
        <taxon>Labeoninae</taxon>
        <taxon>Labeonini</taxon>
        <taxon>Cirrhinus</taxon>
    </lineage>
</organism>
<gene>
    <name evidence="2" type="ORF">QQF64_027107</name>
</gene>
<comment type="caution">
    <text evidence="2">The sequence shown here is derived from an EMBL/GenBank/DDBJ whole genome shotgun (WGS) entry which is preliminary data.</text>
</comment>
<sequence length="86" mass="9097">MSFMCGENSTNTAGLGLAHLCVEADTAASNCLLSRYASSSSKCLPVMLKSSIMTHAIARHSGQECSGKSSVERRETDVIVQSRTSV</sequence>
<dbReference type="EMBL" id="JAYMGO010000005">
    <property type="protein sequence ID" value="KAL1274293.1"/>
    <property type="molecule type" value="Genomic_DNA"/>
</dbReference>